<dbReference type="NCBIfam" id="NF005099">
    <property type="entry name" value="PRK06529.1"/>
    <property type="match status" value="1"/>
</dbReference>
<dbReference type="SUPFAM" id="SSF75304">
    <property type="entry name" value="Amidase signature (AS) enzymes"/>
    <property type="match status" value="1"/>
</dbReference>
<dbReference type="GO" id="GO:0019874">
    <property type="term" value="F:6-aminohexanoate-cyclic-dimer hydrolase activity"/>
    <property type="evidence" value="ECO:0007669"/>
    <property type="project" value="UniProtKB-EC"/>
</dbReference>
<name>C8NIE3_9LACT</name>
<comment type="caution">
    <text evidence="3">The sequence shown here is derived from an EMBL/GenBank/DDBJ whole genome shotgun (WGS) entry which is preliminary data.</text>
</comment>
<dbReference type="STRING" id="638301.HMPREF0444_1688"/>
<dbReference type="Proteomes" id="UP000005926">
    <property type="component" value="Unassembled WGS sequence"/>
</dbReference>
<dbReference type="InterPro" id="IPR020556">
    <property type="entry name" value="Amidase_CS"/>
</dbReference>
<protein>
    <submittedName>
        <fullName evidence="3">Amidase</fullName>
        <ecNumber evidence="3">3.5.2.12</ecNumber>
    </submittedName>
</protein>
<dbReference type="HOGENOM" id="CLU_009600_0_4_9"/>
<keyword evidence="3" id="KW-0378">Hydrolase</keyword>
<dbReference type="eggNOG" id="COG0154">
    <property type="taxonomic scope" value="Bacteria"/>
</dbReference>
<gene>
    <name evidence="3" type="primary">nylA</name>
    <name evidence="3" type="ORF">HMPREF0444_1688</name>
</gene>
<dbReference type="GeneID" id="78412543"/>
<evidence type="ECO:0000256" key="1">
    <source>
        <dbReference type="ARBA" id="ARBA00009199"/>
    </source>
</evidence>
<proteinExistence type="inferred from homology"/>
<dbReference type="InterPro" id="IPR036928">
    <property type="entry name" value="AS_sf"/>
</dbReference>
<keyword evidence="4" id="KW-1185">Reference proteome</keyword>
<evidence type="ECO:0000313" key="3">
    <source>
        <dbReference type="EMBL" id="EEW36569.1"/>
    </source>
</evidence>
<dbReference type="EMBL" id="ACKZ01000028">
    <property type="protein sequence ID" value="EEW36569.1"/>
    <property type="molecule type" value="Genomic_DNA"/>
</dbReference>
<organism evidence="3 4">
    <name type="scientific">Granulicatella adiacens ATCC 49175</name>
    <dbReference type="NCBI Taxonomy" id="638301"/>
    <lineage>
        <taxon>Bacteria</taxon>
        <taxon>Bacillati</taxon>
        <taxon>Bacillota</taxon>
        <taxon>Bacilli</taxon>
        <taxon>Lactobacillales</taxon>
        <taxon>Carnobacteriaceae</taxon>
        <taxon>Granulicatella</taxon>
    </lineage>
</organism>
<dbReference type="InterPro" id="IPR023631">
    <property type="entry name" value="Amidase_dom"/>
</dbReference>
<dbReference type="EC" id="3.5.2.12" evidence="3"/>
<evidence type="ECO:0000259" key="2">
    <source>
        <dbReference type="Pfam" id="PF01425"/>
    </source>
</evidence>
<dbReference type="PANTHER" id="PTHR11895:SF7">
    <property type="entry name" value="GLUTAMYL-TRNA(GLN) AMIDOTRANSFERASE SUBUNIT A, MITOCHONDRIAL"/>
    <property type="match status" value="1"/>
</dbReference>
<accession>C8NIE3</accession>
<evidence type="ECO:0000313" key="4">
    <source>
        <dbReference type="Proteomes" id="UP000005926"/>
    </source>
</evidence>
<dbReference type="Pfam" id="PF01425">
    <property type="entry name" value="Amidase"/>
    <property type="match status" value="1"/>
</dbReference>
<dbReference type="PANTHER" id="PTHR11895">
    <property type="entry name" value="TRANSAMIDASE"/>
    <property type="match status" value="1"/>
</dbReference>
<reference evidence="3 4" key="1">
    <citation type="submission" date="2009-08" db="EMBL/GenBank/DDBJ databases">
        <authorList>
            <person name="Muzny D."/>
            <person name="Qin X."/>
            <person name="Deng J."/>
            <person name="Jiang H."/>
            <person name="Liu Y."/>
            <person name="Qu J."/>
            <person name="Song X.-Z."/>
            <person name="Zhang L."/>
            <person name="Thornton R."/>
            <person name="Coyle M."/>
            <person name="Francisco L."/>
            <person name="Jackson L."/>
            <person name="Javaid M."/>
            <person name="Korchina V."/>
            <person name="Kovar C."/>
            <person name="Mata R."/>
            <person name="Mathew T."/>
            <person name="Ngo R."/>
            <person name="Nguyen L."/>
            <person name="Nguyen N."/>
            <person name="Okwuonu G."/>
            <person name="Ongeri F."/>
            <person name="Pham C."/>
            <person name="Simmons D."/>
            <person name="Wilczek-Boney K."/>
            <person name="Hale W."/>
            <person name="Jakkamsetti A."/>
            <person name="Pham P."/>
            <person name="Ruth R."/>
            <person name="San Lucas F."/>
            <person name="Warren J."/>
            <person name="Zhang J."/>
            <person name="Zhao Z."/>
            <person name="Zhou C."/>
            <person name="Zhu D."/>
            <person name="Lee S."/>
            <person name="Bess C."/>
            <person name="Blankenburg K."/>
            <person name="Forbes L."/>
            <person name="Fu Q."/>
            <person name="Gubbala S."/>
            <person name="Hirani K."/>
            <person name="Jayaseelan J.C."/>
            <person name="Lara F."/>
            <person name="Munidasa M."/>
            <person name="Palculict T."/>
            <person name="Patil S."/>
            <person name="Pu L.-L."/>
            <person name="Saada N."/>
            <person name="Tang L."/>
            <person name="Weissenberger G."/>
            <person name="Zhu Y."/>
            <person name="Hemphill L."/>
            <person name="Shang Y."/>
            <person name="Youmans B."/>
            <person name="Ayvaz T."/>
            <person name="Ross M."/>
            <person name="Santibanez J."/>
            <person name="Aqrawi P."/>
            <person name="Gross S."/>
            <person name="Joshi V."/>
            <person name="Fowler G."/>
            <person name="Nazareth L."/>
            <person name="Reid J."/>
            <person name="Worley K."/>
            <person name="Petrosino J."/>
            <person name="Highlander S."/>
            <person name="Gibbs R."/>
        </authorList>
    </citation>
    <scope>NUCLEOTIDE SEQUENCE [LARGE SCALE GENOMIC DNA]</scope>
    <source>
        <strain evidence="3 4">ATCC 49175</strain>
    </source>
</reference>
<comment type="similarity">
    <text evidence="1">Belongs to the amidase family.</text>
</comment>
<dbReference type="InterPro" id="IPR000120">
    <property type="entry name" value="Amidase"/>
</dbReference>
<dbReference type="Gene3D" id="3.90.1300.10">
    <property type="entry name" value="Amidase signature (AS) domain"/>
    <property type="match status" value="1"/>
</dbReference>
<dbReference type="PROSITE" id="PS00571">
    <property type="entry name" value="AMIDASES"/>
    <property type="match status" value="1"/>
</dbReference>
<dbReference type="RefSeq" id="WP_005606240.1">
    <property type="nucleotide sequence ID" value="NZ_CP102283.1"/>
</dbReference>
<feature type="domain" description="Amidase" evidence="2">
    <location>
        <begin position="21"/>
        <end position="464"/>
    </location>
</feature>
<dbReference type="AlphaFoldDB" id="C8NIE3"/>
<sequence length="482" mass="53155">MWKDAIEMREAVRNQEVSPVELVQESLEKIHAFNPELNAVVHIQAERALEEAKTRSFEGLPFGGVPLLLKDLGQNQAGEPSSCGSKLLKDIPMKRTDNFVKRLEEAGFIIVGRTNTPEFGFKNMTEAKLWGPVNNPYDLKRNAGGSSGGAAAAVASGMVQIAAASDGGGSIRIPASFSGLLGLKPSRGRIPVGPGSYRGWQGASVNFAMTKSVRDTRELLRALQVEQKDSPFLAPLIREWEVRLERPLRVGVIEKSPIESVVAPEAKAALRKAVHFLEDIGCEVEPIGWPVDGVEVMKNYYLMNSVETAAMMQGLEASLGRALTKDDMELMTWGIYQSGQHILAKDYSVALAKWDTYAHAMEKVHEEFDLILTPTVSDVAPLQTQFPMEESVRQALNQIEELSVPEQQSVIWRMFDRTLALTPFTQLSNITGAPAISLPVYLSDKGLPIGVQFMAARGQEALLLQVAEWFEEQGQFEMRQFS</sequence>